<proteinExistence type="predicted"/>
<dbReference type="EMBL" id="DXHL01000037">
    <property type="protein sequence ID" value="HIW11472.1"/>
    <property type="molecule type" value="Genomic_DNA"/>
</dbReference>
<organism evidence="1 2">
    <name type="scientific">Candidatus Rikenella faecigallinarum</name>
    <dbReference type="NCBI Taxonomy" id="2838745"/>
    <lineage>
        <taxon>Bacteria</taxon>
        <taxon>Pseudomonadati</taxon>
        <taxon>Bacteroidota</taxon>
        <taxon>Bacteroidia</taxon>
        <taxon>Bacteroidales</taxon>
        <taxon>Rikenellaceae</taxon>
        <taxon>Rikenella</taxon>
    </lineage>
</organism>
<comment type="caution">
    <text evidence="1">The sequence shown here is derived from an EMBL/GenBank/DDBJ whole genome shotgun (WGS) entry which is preliminary data.</text>
</comment>
<dbReference type="AlphaFoldDB" id="A0A9D1QFY3"/>
<dbReference type="InterPro" id="IPR023393">
    <property type="entry name" value="START-like_dom_sf"/>
</dbReference>
<gene>
    <name evidence="1" type="ORF">H9888_08285</name>
</gene>
<evidence type="ECO:0000313" key="2">
    <source>
        <dbReference type="Proteomes" id="UP000823926"/>
    </source>
</evidence>
<reference evidence="1" key="2">
    <citation type="submission" date="2021-04" db="EMBL/GenBank/DDBJ databases">
        <authorList>
            <person name="Gilroy R."/>
        </authorList>
    </citation>
    <scope>NUCLEOTIDE SEQUENCE</scope>
    <source>
        <strain evidence="1">ChiBcec15-1070</strain>
    </source>
</reference>
<dbReference type="Gene3D" id="3.30.530.20">
    <property type="match status" value="1"/>
</dbReference>
<dbReference type="SUPFAM" id="SSF55961">
    <property type="entry name" value="Bet v1-like"/>
    <property type="match status" value="1"/>
</dbReference>
<sequence>MRYTSKQVQIARPDAMIYRVLSNFENFTPILGDKVEGWEATEERCKFRAKGITVGLKMVERQPNKLIKVCADEAAGGMPIPFTFWAQMKDTTPEGSTTPNTHMRLVLDIELNPMMKMMVGGKMQDAVDSIAEQIAQAFNNAHI</sequence>
<evidence type="ECO:0000313" key="1">
    <source>
        <dbReference type="EMBL" id="HIW11472.1"/>
    </source>
</evidence>
<reference evidence="1" key="1">
    <citation type="journal article" date="2021" name="PeerJ">
        <title>Extensive microbial diversity within the chicken gut microbiome revealed by metagenomics and culture.</title>
        <authorList>
            <person name="Gilroy R."/>
            <person name="Ravi A."/>
            <person name="Getino M."/>
            <person name="Pursley I."/>
            <person name="Horton D.L."/>
            <person name="Alikhan N.F."/>
            <person name="Baker D."/>
            <person name="Gharbi K."/>
            <person name="Hall N."/>
            <person name="Watson M."/>
            <person name="Adriaenssens E.M."/>
            <person name="Foster-Nyarko E."/>
            <person name="Jarju S."/>
            <person name="Secka A."/>
            <person name="Antonio M."/>
            <person name="Oren A."/>
            <person name="Chaudhuri R.R."/>
            <person name="La Ragione R."/>
            <person name="Hildebrand F."/>
            <person name="Pallen M.J."/>
        </authorList>
    </citation>
    <scope>NUCLEOTIDE SEQUENCE</scope>
    <source>
        <strain evidence="1">ChiBcec15-1070</strain>
    </source>
</reference>
<name>A0A9D1QFY3_9BACT</name>
<protein>
    <submittedName>
        <fullName evidence="1">Polyketide cyclase</fullName>
    </submittedName>
</protein>
<accession>A0A9D1QFY3</accession>
<dbReference type="Proteomes" id="UP000823926">
    <property type="component" value="Unassembled WGS sequence"/>
</dbReference>